<accession>A0A4R5LM82</accession>
<feature type="transmembrane region" description="Helical" evidence="1">
    <location>
        <begin position="204"/>
        <end position="227"/>
    </location>
</feature>
<feature type="transmembrane region" description="Helical" evidence="1">
    <location>
        <begin position="105"/>
        <end position="138"/>
    </location>
</feature>
<feature type="transmembrane region" description="Helical" evidence="1">
    <location>
        <begin position="21"/>
        <end position="37"/>
    </location>
</feature>
<feature type="transmembrane region" description="Helical" evidence="1">
    <location>
        <begin position="57"/>
        <end position="84"/>
    </location>
</feature>
<comment type="caution">
    <text evidence="2">The sequence shown here is derived from an EMBL/GenBank/DDBJ whole genome shotgun (WGS) entry which is preliminary data.</text>
</comment>
<keyword evidence="1" id="KW-1133">Transmembrane helix</keyword>
<evidence type="ECO:0000313" key="2">
    <source>
        <dbReference type="EMBL" id="TDG10980.1"/>
    </source>
</evidence>
<dbReference type="EMBL" id="SMOD01000001">
    <property type="protein sequence ID" value="TDG10980.1"/>
    <property type="molecule type" value="Genomic_DNA"/>
</dbReference>
<reference evidence="2 3" key="1">
    <citation type="submission" date="2019-03" db="EMBL/GenBank/DDBJ databases">
        <title>Paraburkholderia sp. isolated from native Mimosa gymnas in Guartela State Park, Brazil.</title>
        <authorList>
            <person name="Paulitsch F."/>
            <person name="Hungria M."/>
            <person name="Delamuta J.R.M."/>
            <person name="Ribeiro R.A."/>
            <person name="Dall'Agnol R."/>
            <person name="Silva J.S.B."/>
        </authorList>
    </citation>
    <scope>NUCLEOTIDE SEQUENCE [LARGE SCALE GENOMIC DNA]</scope>
    <source>
        <strain evidence="2 3">CNPSo 3008</strain>
    </source>
</reference>
<sequence>MESITFGQCVKGAWRDGWRYLCHRPAFAVLLLPYAWLSSSAMNALRPDRTPPFRLLTYVPLGVFTLLEGALFSLLIIHAIRFVLLDNDSANAQPISGPSYWRYLGCTWGLAMLAPVLVCLVLALVGLALALCVTLMIALDPTTKAAIVQHPVEARFPIMIVGAGLVLFAGGISCFVLTRLSLLHTHVAIGGTLRIREVWTDTRGHCWSIWLIQLCAGLPTLAASVIVAASGLATRHQALASLNPHNLLGTALAAFGALYLGAPCSAWLYRRYGNTLMASLAR</sequence>
<keyword evidence="1" id="KW-0472">Membrane</keyword>
<evidence type="ECO:0000256" key="1">
    <source>
        <dbReference type="SAM" id="Phobius"/>
    </source>
</evidence>
<organism evidence="2 3">
    <name type="scientific">Paraburkholderia guartelaensis</name>
    <dbReference type="NCBI Taxonomy" id="2546446"/>
    <lineage>
        <taxon>Bacteria</taxon>
        <taxon>Pseudomonadati</taxon>
        <taxon>Pseudomonadota</taxon>
        <taxon>Betaproteobacteria</taxon>
        <taxon>Burkholderiales</taxon>
        <taxon>Burkholderiaceae</taxon>
        <taxon>Paraburkholderia</taxon>
    </lineage>
</organism>
<proteinExistence type="predicted"/>
<dbReference type="RefSeq" id="WP_133179569.1">
    <property type="nucleotide sequence ID" value="NZ_SMOD01000001.1"/>
</dbReference>
<keyword evidence="1" id="KW-0812">Transmembrane</keyword>
<gene>
    <name evidence="2" type="ORF">E1N52_01610</name>
</gene>
<dbReference type="AlphaFoldDB" id="A0A4R5LM82"/>
<dbReference type="OrthoDB" id="9006712at2"/>
<feature type="transmembrane region" description="Helical" evidence="1">
    <location>
        <begin position="247"/>
        <end position="269"/>
    </location>
</feature>
<name>A0A4R5LM82_9BURK</name>
<feature type="transmembrane region" description="Helical" evidence="1">
    <location>
        <begin position="158"/>
        <end position="183"/>
    </location>
</feature>
<evidence type="ECO:0000313" key="3">
    <source>
        <dbReference type="Proteomes" id="UP000295606"/>
    </source>
</evidence>
<dbReference type="Proteomes" id="UP000295606">
    <property type="component" value="Unassembled WGS sequence"/>
</dbReference>
<protein>
    <submittedName>
        <fullName evidence="2">Uncharacterized protein</fullName>
    </submittedName>
</protein>